<dbReference type="PANTHER" id="PTHR31361">
    <property type="entry name" value="BETA-GLUCAN SYNTHESIS-ASSOCIATED PROTEIN KRE6-RELATED"/>
    <property type="match status" value="1"/>
</dbReference>
<sequence>MQSGPSIPRYSNDGERSPSATAPLMLPRVSNSGPRPPFSRPNVPSSPSPSLRDLYSATELDAPPSPLYALSNRSSVSSRFSLLPDPKQWDMATTPDVPEPDDGLHTPDPKRDKTIDMGGTICTVRGIWNLGCLFILGCVLFGLFAGFPIASHFLKKKPQSLKSFNLGGIGTNATGQVPAVNFGLIDNDTPQDVYTKTSYIDGSTLELVFSDEFNVEGRSFYPGDDPYWEAVDLHYWATGNLEWYDPKMLTTKDGYLYITLTNASEHGMNYTGGMMSSWNKFCFTGGLLEASVSLPGPNDVHGLWPAVWAMGNLGRAGYGATLDGTWPYTYDSCDVGTVANQTKNGLPVAATEDGDKSHGDVLSYLPGQRLSRCTCPGESHPGPVHEDGTYVGRSAPEIDVFEATITYTTPMQGQVSQSGQWAPFNWKYEWYNTSDNLIISDDDVTKFNDYLGGVYQQASSCLSMTNQQAYETNGGLFSVYAFEYKPGFDDAYIGWVNDGKLAWKLNQGGMAADDVVQIGPRPVPQEPMYIILNLGISESFGFVDFDNLPFPTSMRVDYVRVYQKPGEKNIGCDPPDFPTAAYINEYIEAYTNPNLTTWVDDFGQTNPKNSFLDEC</sequence>
<keyword evidence="6 10" id="KW-0472">Membrane</keyword>
<gene>
    <name evidence="12" type="ORF">PNOK_0760600</name>
</gene>
<comment type="similarity">
    <text evidence="2">Belongs to the SKN1/KRE6 family.</text>
</comment>
<dbReference type="PROSITE" id="PS51762">
    <property type="entry name" value="GH16_2"/>
    <property type="match status" value="1"/>
</dbReference>
<dbReference type="GO" id="GO:0031505">
    <property type="term" value="P:fungal-type cell wall organization"/>
    <property type="evidence" value="ECO:0007669"/>
    <property type="project" value="TreeGrafter"/>
</dbReference>
<feature type="compositionally biased region" description="Pro residues" evidence="9">
    <location>
        <begin position="34"/>
        <end position="47"/>
    </location>
</feature>
<dbReference type="Proteomes" id="UP000217199">
    <property type="component" value="Unassembled WGS sequence"/>
</dbReference>
<evidence type="ECO:0000256" key="7">
    <source>
        <dbReference type="ARBA" id="ARBA00023180"/>
    </source>
</evidence>
<dbReference type="Pfam" id="PF03935">
    <property type="entry name" value="SKN1_KRE6_Sbg1"/>
    <property type="match status" value="1"/>
</dbReference>
<dbReference type="CDD" id="cd02180">
    <property type="entry name" value="GH16_fungal_KRE6_glucanase"/>
    <property type="match status" value="1"/>
</dbReference>
<protein>
    <submittedName>
        <fullName evidence="12">Glycoside hydrolase family 16</fullName>
    </submittedName>
</protein>
<keyword evidence="12" id="KW-0378">Hydrolase</keyword>
<dbReference type="GO" id="GO:0005886">
    <property type="term" value="C:plasma membrane"/>
    <property type="evidence" value="ECO:0007669"/>
    <property type="project" value="TreeGrafter"/>
</dbReference>
<evidence type="ECO:0000256" key="3">
    <source>
        <dbReference type="ARBA" id="ARBA00022692"/>
    </source>
</evidence>
<keyword evidence="5 10" id="KW-1133">Transmembrane helix</keyword>
<keyword evidence="13" id="KW-1185">Reference proteome</keyword>
<comment type="caution">
    <text evidence="12">The sequence shown here is derived from an EMBL/GenBank/DDBJ whole genome shotgun (WGS) entry which is preliminary data.</text>
</comment>
<dbReference type="InterPro" id="IPR005629">
    <property type="entry name" value="Skn1/Kre6/Sbg1"/>
</dbReference>
<evidence type="ECO:0000256" key="1">
    <source>
        <dbReference type="ARBA" id="ARBA00004606"/>
    </source>
</evidence>
<keyword evidence="8" id="KW-0961">Cell wall biogenesis/degradation</keyword>
<dbReference type="SUPFAM" id="SSF49899">
    <property type="entry name" value="Concanavalin A-like lectins/glucanases"/>
    <property type="match status" value="1"/>
</dbReference>
<dbReference type="PANTHER" id="PTHR31361:SF1">
    <property type="entry name" value="BETA-GLUCAN SYNTHESIS-ASSOCIATED PROTEIN KRE6-RELATED"/>
    <property type="match status" value="1"/>
</dbReference>
<dbReference type="InterPro" id="IPR013320">
    <property type="entry name" value="ConA-like_dom_sf"/>
</dbReference>
<dbReference type="AlphaFoldDB" id="A0A286UD56"/>
<evidence type="ECO:0000256" key="8">
    <source>
        <dbReference type="ARBA" id="ARBA00023316"/>
    </source>
</evidence>
<accession>A0A286UD56</accession>
<name>A0A286UD56_9AGAM</name>
<evidence type="ECO:0000256" key="6">
    <source>
        <dbReference type="ARBA" id="ARBA00023136"/>
    </source>
</evidence>
<proteinExistence type="inferred from homology"/>
<feature type="region of interest" description="Disordered" evidence="9">
    <location>
        <begin position="1"/>
        <end position="56"/>
    </location>
</feature>
<feature type="domain" description="GH16" evidence="11">
    <location>
        <begin position="198"/>
        <end position="567"/>
    </location>
</feature>
<dbReference type="InterPro" id="IPR000757">
    <property type="entry name" value="Beta-glucanase-like"/>
</dbReference>
<dbReference type="Gene3D" id="2.60.120.200">
    <property type="match status" value="2"/>
</dbReference>
<feature type="compositionally biased region" description="Basic and acidic residues" evidence="9">
    <location>
        <begin position="102"/>
        <end position="111"/>
    </location>
</feature>
<evidence type="ECO:0000259" key="11">
    <source>
        <dbReference type="PROSITE" id="PS51762"/>
    </source>
</evidence>
<evidence type="ECO:0000256" key="9">
    <source>
        <dbReference type="SAM" id="MobiDB-lite"/>
    </source>
</evidence>
<evidence type="ECO:0000313" key="12">
    <source>
        <dbReference type="EMBL" id="PAV17541.1"/>
    </source>
</evidence>
<comment type="subcellular location">
    <subcellularLocation>
        <location evidence="1">Membrane</location>
        <topology evidence="1">Single-pass type II membrane protein</topology>
    </subcellularLocation>
</comment>
<dbReference type="GO" id="GO:0006078">
    <property type="term" value="P:(1-&gt;6)-beta-D-glucan biosynthetic process"/>
    <property type="evidence" value="ECO:0007669"/>
    <property type="project" value="TreeGrafter"/>
</dbReference>
<keyword evidence="4" id="KW-0735">Signal-anchor</keyword>
<evidence type="ECO:0000256" key="5">
    <source>
        <dbReference type="ARBA" id="ARBA00022989"/>
    </source>
</evidence>
<reference evidence="12 13" key="1">
    <citation type="journal article" date="2017" name="Mol. Ecol.">
        <title>Comparative and population genomic landscape of Phellinus noxius: A hypervariable fungus causing root rot in trees.</title>
        <authorList>
            <person name="Chung C.L."/>
            <person name="Lee T.J."/>
            <person name="Akiba M."/>
            <person name="Lee H.H."/>
            <person name="Kuo T.H."/>
            <person name="Liu D."/>
            <person name="Ke H.M."/>
            <person name="Yokoi T."/>
            <person name="Roa M.B."/>
            <person name="Lu M.J."/>
            <person name="Chang Y.Y."/>
            <person name="Ann P.J."/>
            <person name="Tsai J.N."/>
            <person name="Chen C.Y."/>
            <person name="Tzean S.S."/>
            <person name="Ota Y."/>
            <person name="Hattori T."/>
            <person name="Sahashi N."/>
            <person name="Liou R.F."/>
            <person name="Kikuchi T."/>
            <person name="Tsai I.J."/>
        </authorList>
    </citation>
    <scope>NUCLEOTIDE SEQUENCE [LARGE SCALE GENOMIC DNA]</scope>
    <source>
        <strain evidence="12 13">FFPRI411160</strain>
    </source>
</reference>
<dbReference type="InParanoid" id="A0A286UD56"/>
<dbReference type="STRING" id="2282107.A0A286UD56"/>
<keyword evidence="7" id="KW-0325">Glycoprotein</keyword>
<dbReference type="GO" id="GO:0015926">
    <property type="term" value="F:glucosidase activity"/>
    <property type="evidence" value="ECO:0007669"/>
    <property type="project" value="TreeGrafter"/>
</dbReference>
<dbReference type="OrthoDB" id="412647at2759"/>
<evidence type="ECO:0000256" key="4">
    <source>
        <dbReference type="ARBA" id="ARBA00022968"/>
    </source>
</evidence>
<feature type="region of interest" description="Disordered" evidence="9">
    <location>
        <begin position="85"/>
        <end position="111"/>
    </location>
</feature>
<keyword evidence="3 10" id="KW-0812">Transmembrane</keyword>
<dbReference type="FunFam" id="2.60.120.200:FF:000259">
    <property type="entry name" value="Chromosome 9, whole genome shotgun sequence"/>
    <property type="match status" value="1"/>
</dbReference>
<dbReference type="GO" id="GO:0005789">
    <property type="term" value="C:endoplasmic reticulum membrane"/>
    <property type="evidence" value="ECO:0007669"/>
    <property type="project" value="TreeGrafter"/>
</dbReference>
<evidence type="ECO:0000256" key="2">
    <source>
        <dbReference type="ARBA" id="ARBA00010962"/>
    </source>
</evidence>
<dbReference type="EMBL" id="NBII01000007">
    <property type="protein sequence ID" value="PAV17541.1"/>
    <property type="molecule type" value="Genomic_DNA"/>
</dbReference>
<evidence type="ECO:0000256" key="10">
    <source>
        <dbReference type="SAM" id="Phobius"/>
    </source>
</evidence>
<evidence type="ECO:0000313" key="13">
    <source>
        <dbReference type="Proteomes" id="UP000217199"/>
    </source>
</evidence>
<dbReference type="FunCoup" id="A0A286UD56">
    <property type="interactions" value="76"/>
</dbReference>
<feature type="transmembrane region" description="Helical" evidence="10">
    <location>
        <begin position="127"/>
        <end position="154"/>
    </location>
</feature>
<organism evidence="12 13">
    <name type="scientific">Pyrrhoderma noxium</name>
    <dbReference type="NCBI Taxonomy" id="2282107"/>
    <lineage>
        <taxon>Eukaryota</taxon>
        <taxon>Fungi</taxon>
        <taxon>Dikarya</taxon>
        <taxon>Basidiomycota</taxon>
        <taxon>Agaricomycotina</taxon>
        <taxon>Agaricomycetes</taxon>
        <taxon>Hymenochaetales</taxon>
        <taxon>Hymenochaetaceae</taxon>
        <taxon>Pyrrhoderma</taxon>
    </lineage>
</organism>